<accession>A0ABT5QH95</accession>
<proteinExistence type="inferred from homology"/>
<protein>
    <recommendedName>
        <fullName evidence="5">RNA polymerase sigma factor SigZ</fullName>
    </recommendedName>
</protein>
<dbReference type="Proteomes" id="UP001149821">
    <property type="component" value="Unassembled WGS sequence"/>
</dbReference>
<name>A0ABT5QH95_9GAMM</name>
<keyword evidence="9" id="KW-1185">Reference proteome</keyword>
<keyword evidence="3" id="KW-0731">Sigma factor</keyword>
<evidence type="ECO:0000256" key="3">
    <source>
        <dbReference type="ARBA" id="ARBA00023082"/>
    </source>
</evidence>
<dbReference type="InterPro" id="IPR013249">
    <property type="entry name" value="RNA_pol_sigma70_r4_t2"/>
</dbReference>
<sequence>MTIEAVWSEYQSSVKAFLHAKVSNPDDVDDLLQDIVLKTYLHLEEIRDNTKVKSWLFQVANNAIIDFYRQKGKGKELSQDDLWFENDKDEVREELASCVLPFIQELPQDDADMLTAIELHGKSQKEYADEHGINYSTLKSRLQKSRSRVNSLFNECCELKLDKNGNVIDYEARGNGRGC</sequence>
<dbReference type="EMBL" id="JAJUBB010000002">
    <property type="protein sequence ID" value="MDD1780354.1"/>
    <property type="molecule type" value="Genomic_DNA"/>
</dbReference>
<dbReference type="InterPro" id="IPR036388">
    <property type="entry name" value="WH-like_DNA-bd_sf"/>
</dbReference>
<evidence type="ECO:0000256" key="5">
    <source>
        <dbReference type="NCBIfam" id="TIGR02959"/>
    </source>
</evidence>
<keyword evidence="2" id="KW-0805">Transcription regulation</keyword>
<evidence type="ECO:0000256" key="2">
    <source>
        <dbReference type="ARBA" id="ARBA00023015"/>
    </source>
</evidence>
<dbReference type="InterPro" id="IPR014284">
    <property type="entry name" value="RNA_pol_sigma-70_dom"/>
</dbReference>
<dbReference type="SUPFAM" id="SSF88946">
    <property type="entry name" value="Sigma2 domain of RNA polymerase sigma factors"/>
    <property type="match status" value="1"/>
</dbReference>
<dbReference type="Gene3D" id="1.10.1740.10">
    <property type="match status" value="1"/>
</dbReference>
<keyword evidence="4" id="KW-0804">Transcription</keyword>
<evidence type="ECO:0000256" key="4">
    <source>
        <dbReference type="ARBA" id="ARBA00023163"/>
    </source>
</evidence>
<feature type="domain" description="RNA polymerase sigma-70 region 2" evidence="6">
    <location>
        <begin position="8"/>
        <end position="72"/>
    </location>
</feature>
<evidence type="ECO:0000259" key="6">
    <source>
        <dbReference type="Pfam" id="PF04542"/>
    </source>
</evidence>
<dbReference type="RefSeq" id="WP_274140397.1">
    <property type="nucleotide sequence ID" value="NZ_JAJUBB010000002.1"/>
</dbReference>
<reference evidence="8" key="1">
    <citation type="submission" date="2021-12" db="EMBL/GenBank/DDBJ databases">
        <title>Enterovibrio ZSDZ35 sp. nov. and Enterovibrio ZSDZ42 sp. nov., isolated from coastal seawater in Qingdao.</title>
        <authorList>
            <person name="Zhang P."/>
        </authorList>
    </citation>
    <scope>NUCLEOTIDE SEQUENCE</scope>
    <source>
        <strain evidence="8">ZSDZ35</strain>
    </source>
</reference>
<dbReference type="Gene3D" id="1.10.10.10">
    <property type="entry name" value="Winged helix-like DNA-binding domain superfamily/Winged helix DNA-binding domain"/>
    <property type="match status" value="1"/>
</dbReference>
<dbReference type="NCBIfam" id="TIGR02937">
    <property type="entry name" value="sigma70-ECF"/>
    <property type="match status" value="1"/>
</dbReference>
<dbReference type="InterPro" id="IPR013325">
    <property type="entry name" value="RNA_pol_sigma_r2"/>
</dbReference>
<dbReference type="PANTHER" id="PTHR43133:SF62">
    <property type="entry name" value="RNA POLYMERASE SIGMA FACTOR SIGZ"/>
    <property type="match status" value="1"/>
</dbReference>
<dbReference type="InterPro" id="IPR014304">
    <property type="entry name" value="RNA_pol_sigma-Z"/>
</dbReference>
<organism evidence="8 9">
    <name type="scientific">Enterovibrio qingdaonensis</name>
    <dbReference type="NCBI Taxonomy" id="2899818"/>
    <lineage>
        <taxon>Bacteria</taxon>
        <taxon>Pseudomonadati</taxon>
        <taxon>Pseudomonadota</taxon>
        <taxon>Gammaproteobacteria</taxon>
        <taxon>Vibrionales</taxon>
        <taxon>Vibrionaceae</taxon>
        <taxon>Enterovibrio</taxon>
    </lineage>
</organism>
<dbReference type="InterPro" id="IPR013324">
    <property type="entry name" value="RNA_pol_sigma_r3/r4-like"/>
</dbReference>
<evidence type="ECO:0000313" key="9">
    <source>
        <dbReference type="Proteomes" id="UP001149821"/>
    </source>
</evidence>
<feature type="domain" description="RNA polymerase sigma factor 70 region 4 type 2" evidence="7">
    <location>
        <begin position="103"/>
        <end position="148"/>
    </location>
</feature>
<dbReference type="NCBIfam" id="NF007215">
    <property type="entry name" value="PRK09637.1"/>
    <property type="match status" value="1"/>
</dbReference>
<dbReference type="PANTHER" id="PTHR43133">
    <property type="entry name" value="RNA POLYMERASE ECF-TYPE SIGMA FACTO"/>
    <property type="match status" value="1"/>
</dbReference>
<evidence type="ECO:0000313" key="8">
    <source>
        <dbReference type="EMBL" id="MDD1780354.1"/>
    </source>
</evidence>
<dbReference type="InterPro" id="IPR039425">
    <property type="entry name" value="RNA_pol_sigma-70-like"/>
</dbReference>
<dbReference type="NCBIfam" id="TIGR02959">
    <property type="entry name" value="SigZ"/>
    <property type="match status" value="1"/>
</dbReference>
<dbReference type="Pfam" id="PF04542">
    <property type="entry name" value="Sigma70_r2"/>
    <property type="match status" value="1"/>
</dbReference>
<evidence type="ECO:0000259" key="7">
    <source>
        <dbReference type="Pfam" id="PF08281"/>
    </source>
</evidence>
<dbReference type="SUPFAM" id="SSF88659">
    <property type="entry name" value="Sigma3 and sigma4 domains of RNA polymerase sigma factors"/>
    <property type="match status" value="1"/>
</dbReference>
<gene>
    <name evidence="8" type="primary">sigZ</name>
    <name evidence="8" type="ORF">LRP49_03980</name>
</gene>
<comment type="caution">
    <text evidence="8">The sequence shown here is derived from an EMBL/GenBank/DDBJ whole genome shotgun (WGS) entry which is preliminary data.</text>
</comment>
<dbReference type="InterPro" id="IPR007627">
    <property type="entry name" value="RNA_pol_sigma70_r2"/>
</dbReference>
<comment type="similarity">
    <text evidence="1">Belongs to the sigma-70 factor family. ECF subfamily.</text>
</comment>
<evidence type="ECO:0000256" key="1">
    <source>
        <dbReference type="ARBA" id="ARBA00010641"/>
    </source>
</evidence>
<dbReference type="Pfam" id="PF08281">
    <property type="entry name" value="Sigma70_r4_2"/>
    <property type="match status" value="1"/>
</dbReference>